<keyword evidence="3" id="KW-0238">DNA-binding</keyword>
<dbReference type="Pfam" id="PF03466">
    <property type="entry name" value="LysR_substrate"/>
    <property type="match status" value="1"/>
</dbReference>
<dbReference type="PANTHER" id="PTHR30346:SF30">
    <property type="entry name" value="SMALL NEUTRAL PROTEASE REGULATORY PROTEIN"/>
    <property type="match status" value="1"/>
</dbReference>
<keyword evidence="4" id="KW-0804">Transcription</keyword>
<evidence type="ECO:0000313" key="6">
    <source>
        <dbReference type="EMBL" id="GHF06516.1"/>
    </source>
</evidence>
<dbReference type="PANTHER" id="PTHR30346">
    <property type="entry name" value="TRANSCRIPTIONAL DUAL REGULATOR HCAR-RELATED"/>
    <property type="match status" value="1"/>
</dbReference>
<evidence type="ECO:0000256" key="2">
    <source>
        <dbReference type="ARBA" id="ARBA00023015"/>
    </source>
</evidence>
<evidence type="ECO:0000313" key="7">
    <source>
        <dbReference type="Proteomes" id="UP000641386"/>
    </source>
</evidence>
<dbReference type="Gene3D" id="3.40.190.10">
    <property type="entry name" value="Periplasmic binding protein-like II"/>
    <property type="match status" value="2"/>
</dbReference>
<dbReference type="InterPro" id="IPR005119">
    <property type="entry name" value="LysR_subst-bd"/>
</dbReference>
<comment type="similarity">
    <text evidence="1">Belongs to the LysR transcriptional regulatory family.</text>
</comment>
<dbReference type="GO" id="GO:0003700">
    <property type="term" value="F:DNA-binding transcription factor activity"/>
    <property type="evidence" value="ECO:0007669"/>
    <property type="project" value="TreeGrafter"/>
</dbReference>
<gene>
    <name evidence="6" type="ORF">GCM10014715_73180</name>
</gene>
<name>A0A919AGN7_9ACTN</name>
<feature type="domain" description="LysR substrate-binding" evidence="5">
    <location>
        <begin position="6"/>
        <end position="161"/>
    </location>
</feature>
<evidence type="ECO:0000256" key="1">
    <source>
        <dbReference type="ARBA" id="ARBA00009437"/>
    </source>
</evidence>
<dbReference type="Proteomes" id="UP000641386">
    <property type="component" value="Unassembled WGS sequence"/>
</dbReference>
<sequence>MDVSANSLLGMVAAGRLDMAFVHEVEGSALRVPRGLCLRVLVEREPQFVTLAADHPAAARREVRLADLAGERWMVDSTVDGEWDALCRVLRAAGLEPDLLHGDYLTAYSLAATGEVVTVSQPTAHPRPDLAMRPLEGDPIGVRLLLAARCEGELDRAYAELEAAYWDVARQAPAYQEWLARAARSAADDDEPRPRGR</sequence>
<dbReference type="SUPFAM" id="SSF53850">
    <property type="entry name" value="Periplasmic binding protein-like II"/>
    <property type="match status" value="1"/>
</dbReference>
<keyword evidence="2" id="KW-0805">Transcription regulation</keyword>
<dbReference type="EMBL" id="BNBC01000050">
    <property type="protein sequence ID" value="GHF06516.1"/>
    <property type="molecule type" value="Genomic_DNA"/>
</dbReference>
<accession>A0A919AGN7</accession>
<evidence type="ECO:0000259" key="5">
    <source>
        <dbReference type="Pfam" id="PF03466"/>
    </source>
</evidence>
<evidence type="ECO:0000256" key="4">
    <source>
        <dbReference type="ARBA" id="ARBA00023163"/>
    </source>
</evidence>
<keyword evidence="7" id="KW-1185">Reference proteome</keyword>
<reference evidence="6" key="2">
    <citation type="submission" date="2020-09" db="EMBL/GenBank/DDBJ databases">
        <authorList>
            <person name="Sun Q."/>
            <person name="Ohkuma M."/>
        </authorList>
    </citation>
    <scope>NUCLEOTIDE SEQUENCE</scope>
    <source>
        <strain evidence="6">JCM 3302</strain>
    </source>
</reference>
<dbReference type="GO" id="GO:0032993">
    <property type="term" value="C:protein-DNA complex"/>
    <property type="evidence" value="ECO:0007669"/>
    <property type="project" value="TreeGrafter"/>
</dbReference>
<comment type="caution">
    <text evidence="6">The sequence shown here is derived from an EMBL/GenBank/DDBJ whole genome shotgun (WGS) entry which is preliminary data.</text>
</comment>
<organism evidence="6 7">
    <name type="scientific">Streptomyces spiralis</name>
    <dbReference type="NCBI Taxonomy" id="66376"/>
    <lineage>
        <taxon>Bacteria</taxon>
        <taxon>Bacillati</taxon>
        <taxon>Actinomycetota</taxon>
        <taxon>Actinomycetes</taxon>
        <taxon>Kitasatosporales</taxon>
        <taxon>Streptomycetaceae</taxon>
        <taxon>Streptomyces</taxon>
    </lineage>
</organism>
<dbReference type="AlphaFoldDB" id="A0A919AGN7"/>
<dbReference type="GO" id="GO:0003677">
    <property type="term" value="F:DNA binding"/>
    <property type="evidence" value="ECO:0007669"/>
    <property type="project" value="UniProtKB-KW"/>
</dbReference>
<reference evidence="6" key="1">
    <citation type="journal article" date="2014" name="Int. J. Syst. Evol. Microbiol.">
        <title>Complete genome sequence of Corynebacterium casei LMG S-19264T (=DSM 44701T), isolated from a smear-ripened cheese.</title>
        <authorList>
            <consortium name="US DOE Joint Genome Institute (JGI-PGF)"/>
            <person name="Walter F."/>
            <person name="Albersmeier A."/>
            <person name="Kalinowski J."/>
            <person name="Ruckert C."/>
        </authorList>
    </citation>
    <scope>NUCLEOTIDE SEQUENCE</scope>
    <source>
        <strain evidence="6">JCM 3302</strain>
    </source>
</reference>
<evidence type="ECO:0000256" key="3">
    <source>
        <dbReference type="ARBA" id="ARBA00023125"/>
    </source>
</evidence>
<protein>
    <recommendedName>
        <fullName evidence="5">LysR substrate-binding domain-containing protein</fullName>
    </recommendedName>
</protein>
<proteinExistence type="inferred from homology"/>